<name>A0A2V3DW57_9MICC</name>
<keyword evidence="2" id="KW-1185">Reference proteome</keyword>
<evidence type="ECO:0000313" key="2">
    <source>
        <dbReference type="Proteomes" id="UP000246303"/>
    </source>
</evidence>
<gene>
    <name evidence="1" type="ORF">CVS29_01475</name>
</gene>
<dbReference type="Proteomes" id="UP000246303">
    <property type="component" value="Unassembled WGS sequence"/>
</dbReference>
<evidence type="ECO:0000313" key="1">
    <source>
        <dbReference type="EMBL" id="PXA69267.1"/>
    </source>
</evidence>
<proteinExistence type="predicted"/>
<reference evidence="1 2" key="1">
    <citation type="submission" date="2018-05" db="EMBL/GenBank/DDBJ databases">
        <title>Genetic diversity of glacier-inhabiting Cryobacterium bacteria in China and description of Cryobacterium mengkeensis sp. nov. and Arthrobacter glacialis sp. nov.</title>
        <authorList>
            <person name="Liu Q."/>
            <person name="Xin Y.-H."/>
        </authorList>
    </citation>
    <scope>NUCLEOTIDE SEQUENCE [LARGE SCALE GENOMIC DNA]</scope>
    <source>
        <strain evidence="1 2">GP3</strain>
    </source>
</reference>
<comment type="caution">
    <text evidence="1">The sequence shown here is derived from an EMBL/GenBank/DDBJ whole genome shotgun (WGS) entry which is preliminary data.</text>
</comment>
<protein>
    <submittedName>
        <fullName evidence="1">Uncharacterized protein</fullName>
    </submittedName>
</protein>
<organism evidence="1 2">
    <name type="scientific">Arthrobacter psychrochitiniphilus</name>
    <dbReference type="NCBI Taxonomy" id="291045"/>
    <lineage>
        <taxon>Bacteria</taxon>
        <taxon>Bacillati</taxon>
        <taxon>Actinomycetota</taxon>
        <taxon>Actinomycetes</taxon>
        <taxon>Micrococcales</taxon>
        <taxon>Micrococcaceae</taxon>
        <taxon>Arthrobacter</taxon>
    </lineage>
</organism>
<accession>A0A2V3DW57</accession>
<sequence>MALTLLLPLAACSSNQSPSPTLAPHDPGCTVDFPHRETVETSDPGEVKYLNYIAVCSNETSGTISLQNYSEMVWAFSDSFRAPLITADERSPEVALFHSTFPSYYSTTYMVPGEIVTVNGADQSLSWAIHPDLSVAWTGSSFILKTFNDYGMDALDEIMAEGSPTHQAFWDCTHALYDTGAQVHKSLTTVDYDPLEQLKDGWDLSNSAGTCATSWKSAARESRQAKIPQWSAFTDDAYRALEPGAGLGTKMTGLKAAVQEMLPRICAALPKVC</sequence>
<dbReference type="AlphaFoldDB" id="A0A2V3DW57"/>
<dbReference type="EMBL" id="QHLZ01000001">
    <property type="protein sequence ID" value="PXA69267.1"/>
    <property type="molecule type" value="Genomic_DNA"/>
</dbReference>